<name>A0A2W4RP18_9GAMM</name>
<dbReference type="AlphaFoldDB" id="A0A2W4RP18"/>
<organism evidence="2 3">
    <name type="scientific">Candidatus Methylumidiphilus alinenensis</name>
    <dbReference type="NCBI Taxonomy" id="2202197"/>
    <lineage>
        <taxon>Bacteria</taxon>
        <taxon>Pseudomonadati</taxon>
        <taxon>Pseudomonadota</taxon>
        <taxon>Gammaproteobacteria</taxon>
        <taxon>Methylococcales</taxon>
        <taxon>Candidatus Methylumidiphilus</taxon>
    </lineage>
</organism>
<gene>
    <name evidence="2" type="ORF">DM484_04870</name>
</gene>
<evidence type="ECO:0000313" key="2">
    <source>
        <dbReference type="EMBL" id="PZN83239.1"/>
    </source>
</evidence>
<comment type="caution">
    <text evidence="2">The sequence shown here is derived from an EMBL/GenBank/DDBJ whole genome shotgun (WGS) entry which is preliminary data.</text>
</comment>
<dbReference type="Pfam" id="PF03683">
    <property type="entry name" value="UPF0175"/>
    <property type="match status" value="1"/>
</dbReference>
<evidence type="ECO:0000256" key="1">
    <source>
        <dbReference type="ARBA" id="ARBA00005651"/>
    </source>
</evidence>
<dbReference type="EMBL" id="QJPH01000190">
    <property type="protein sequence ID" value="PZN83239.1"/>
    <property type="molecule type" value="Genomic_DNA"/>
</dbReference>
<reference evidence="2 3" key="1">
    <citation type="journal article" date="2018" name="Aquat. Microb. Ecol.">
        <title>Gammaproteobacterial methanotrophs dominate.</title>
        <authorList>
            <person name="Rissanen A.J."/>
            <person name="Saarenheimo J."/>
            <person name="Tiirola M."/>
            <person name="Peura S."/>
            <person name="Aalto S.L."/>
            <person name="Karvinen A."/>
            <person name="Nykanen H."/>
        </authorList>
    </citation>
    <scope>NUCLEOTIDE SEQUENCE [LARGE SCALE GENOMIC DNA]</scope>
    <source>
        <strain evidence="2">AMbin10</strain>
    </source>
</reference>
<protein>
    <submittedName>
        <fullName evidence="2">Uncharacterized protein</fullName>
    </submittedName>
</protein>
<dbReference type="InterPro" id="IPR005368">
    <property type="entry name" value="UPF0175"/>
</dbReference>
<comment type="similarity">
    <text evidence="1">Belongs to the UPF0175 family.</text>
</comment>
<dbReference type="InterPro" id="IPR052264">
    <property type="entry name" value="UPF0175_domain"/>
</dbReference>
<proteinExistence type="inferred from homology"/>
<accession>A0A2W4RP18</accession>
<dbReference type="PANTHER" id="PTHR37525:SF1">
    <property type="entry name" value="UPF0175 PROTEIN SSL1255"/>
    <property type="match status" value="1"/>
</dbReference>
<dbReference type="Proteomes" id="UP000249396">
    <property type="component" value="Unassembled WGS sequence"/>
</dbReference>
<sequence>MTLTIPDDVIQSLKIPKQRMDIELRQEMAFALYQRGLASMGVARRYAELDKWAFLDGLAKRGIVRHFGEDELSEDIAYARDSQ</sequence>
<evidence type="ECO:0000313" key="3">
    <source>
        <dbReference type="Proteomes" id="UP000249396"/>
    </source>
</evidence>
<dbReference type="PANTHER" id="PTHR37525">
    <property type="entry name" value="UPF0175 PROTEIN SSL1255"/>
    <property type="match status" value="1"/>
</dbReference>